<reference evidence="2 3" key="1">
    <citation type="journal article" date="2006" name="J. Bacteriol.">
        <title>Complete genome sequence of the dehalorespiring bacterium Desulfitobacterium hafniense Y51 and comparison with Dehalococcoides ethenogenes 195.</title>
        <authorList>
            <person name="Nonaka H."/>
            <person name="Keresztes G."/>
            <person name="Shinoda Y."/>
            <person name="Ikenaga Y."/>
            <person name="Abe M."/>
            <person name="Naito K."/>
            <person name="Inatomi K."/>
            <person name="Furukawa K."/>
            <person name="Inui M."/>
            <person name="Yukawa H."/>
        </authorList>
    </citation>
    <scope>NUCLEOTIDE SEQUENCE [LARGE SCALE GENOMIC DNA]</scope>
    <source>
        <strain evidence="2 3">Y51</strain>
    </source>
</reference>
<organism evidence="2 3">
    <name type="scientific">Desulfitobacterium hafniense (strain Y51)</name>
    <dbReference type="NCBI Taxonomy" id="138119"/>
    <lineage>
        <taxon>Bacteria</taxon>
        <taxon>Bacillati</taxon>
        <taxon>Bacillota</taxon>
        <taxon>Clostridia</taxon>
        <taxon>Eubacteriales</taxon>
        <taxon>Desulfitobacteriaceae</taxon>
        <taxon>Desulfitobacterium</taxon>
    </lineage>
</organism>
<keyword evidence="3" id="KW-1185">Reference proteome</keyword>
<gene>
    <name evidence="2" type="ordered locus">DSY3153</name>
</gene>
<dbReference type="KEGG" id="dsy:DSY3153"/>
<dbReference type="Pfam" id="PF07796">
    <property type="entry name" value="DUF1638"/>
    <property type="match status" value="1"/>
</dbReference>
<dbReference type="AlphaFoldDB" id="Q24SQ0"/>
<sequence length="231" mass="26456">MFYLIRRITMKIKLIGCHSTMNEVKALKNDGLMDCEFLDFNYHALPAELHKKIQEIIDASQDYDLIVLTYGRCSNTLVDLVSPAVPMLIPTTHDCIGLLMGSNARYLELFCKNTRTYFFSQGWLDYGRTPYDEYLEYVEKYGEKKAGKIIQALYGHYNKAMLIKSVGMEMPDSYYGKLQKIADFFGWEIEEMEGDAGLLNALVRGEKLEDVVFIEPGQPVTLKHFAEGEPT</sequence>
<dbReference type="EMBL" id="AP008230">
    <property type="protein sequence ID" value="BAE84942.1"/>
    <property type="molecule type" value="Genomic_DNA"/>
</dbReference>
<dbReference type="InterPro" id="IPR012437">
    <property type="entry name" value="DUF1638"/>
</dbReference>
<evidence type="ECO:0000313" key="3">
    <source>
        <dbReference type="Proteomes" id="UP000001946"/>
    </source>
</evidence>
<dbReference type="eggNOG" id="COG0145">
    <property type="taxonomic scope" value="Bacteria"/>
</dbReference>
<dbReference type="HOGENOM" id="CLU_098957_0_0_9"/>
<protein>
    <recommendedName>
        <fullName evidence="1">DUF1638 domain-containing protein</fullName>
    </recommendedName>
</protein>
<name>Q24SQ0_DESHY</name>
<accession>Q24SQ0</accession>
<proteinExistence type="predicted"/>
<dbReference type="Proteomes" id="UP000001946">
    <property type="component" value="Chromosome"/>
</dbReference>
<feature type="domain" description="DUF1638" evidence="1">
    <location>
        <begin position="37"/>
        <end position="202"/>
    </location>
</feature>
<evidence type="ECO:0000313" key="2">
    <source>
        <dbReference type="EMBL" id="BAE84942.1"/>
    </source>
</evidence>
<evidence type="ECO:0000259" key="1">
    <source>
        <dbReference type="Pfam" id="PF07796"/>
    </source>
</evidence>
<dbReference type="STRING" id="138119.DSY3153"/>